<protein>
    <recommendedName>
        <fullName evidence="3">DUF4827 domain-containing protein</fullName>
    </recommendedName>
</protein>
<dbReference type="EMBL" id="ABIY02000087">
    <property type="protein sequence ID" value="EDV00793.1"/>
    <property type="molecule type" value="Genomic_DNA"/>
</dbReference>
<dbReference type="eggNOG" id="ENOG5032PII">
    <property type="taxonomic scope" value="Bacteria"/>
</dbReference>
<dbReference type="Gene3D" id="3.10.50.40">
    <property type="match status" value="1"/>
</dbReference>
<gene>
    <name evidence="1" type="ORF">BACCOP_02133</name>
</gene>
<accession>B3JJQ9</accession>
<dbReference type="AlphaFoldDB" id="B3JJQ9"/>
<evidence type="ECO:0000313" key="1">
    <source>
        <dbReference type="EMBL" id="EDV00793.1"/>
    </source>
</evidence>
<dbReference type="Pfam" id="PF16109">
    <property type="entry name" value="DUF4827"/>
    <property type="match status" value="1"/>
</dbReference>
<evidence type="ECO:0008006" key="3">
    <source>
        <dbReference type="Google" id="ProtNLM"/>
    </source>
</evidence>
<dbReference type="InterPro" id="IPR046357">
    <property type="entry name" value="PPIase_dom_sf"/>
</dbReference>
<reference evidence="1 2" key="1">
    <citation type="submission" date="2008-04" db="EMBL/GenBank/DDBJ databases">
        <title>Draft genome sequence of Bacteroides coprocola (DSM 17136).</title>
        <authorList>
            <person name="Sudarsanam P."/>
            <person name="Ley R."/>
            <person name="Guruge J."/>
            <person name="Turnbaugh P.J."/>
            <person name="Mahowald M."/>
            <person name="Liep D."/>
            <person name="Gordon J."/>
        </authorList>
    </citation>
    <scope>NUCLEOTIDE SEQUENCE [LARGE SCALE GENOMIC DNA]</scope>
    <source>
        <strain evidence="1 2">DSM 17136</strain>
    </source>
</reference>
<proteinExistence type="predicted"/>
<sequence length="258" mass="29563">MLRAVNALLPFEIYEAICYFCAINDMKMKKIKLFFAVFCTLVFCLQSCDNGKTYAEMKEEEADAINAWILNHNYQVISEKDFYNQDTITNENQFVLFEESGVYMNILQQGEGDSKLADGYYEIASRYIEVAIQTRDEMFSAGDTLSGNMNLYNYPLYTANSSWSLPQYMLYPEVYKLTISGTSYSAAFTESYQMYSIYGTTSVPSGWLIPLKYIKPSRTVSSDKVARVRLIVPHGQGTSQASQYVYPCYYEITYNLGK</sequence>
<evidence type="ECO:0000313" key="2">
    <source>
        <dbReference type="Proteomes" id="UP000003146"/>
    </source>
</evidence>
<organism evidence="1 2">
    <name type="scientific">Phocaeicola coprocola DSM 17136</name>
    <dbReference type="NCBI Taxonomy" id="470145"/>
    <lineage>
        <taxon>Bacteria</taxon>
        <taxon>Pseudomonadati</taxon>
        <taxon>Bacteroidota</taxon>
        <taxon>Bacteroidia</taxon>
        <taxon>Bacteroidales</taxon>
        <taxon>Bacteroidaceae</taxon>
        <taxon>Phocaeicola</taxon>
    </lineage>
</organism>
<dbReference type="HOGENOM" id="CLU_114525_0_0_10"/>
<comment type="caution">
    <text evidence="1">The sequence shown here is derived from an EMBL/GenBank/DDBJ whole genome shotgun (WGS) entry which is preliminary data.</text>
</comment>
<name>B3JJQ9_9BACT</name>
<dbReference type="STRING" id="470145.BACCOP_02133"/>
<reference evidence="1 2" key="2">
    <citation type="submission" date="2008-04" db="EMBL/GenBank/DDBJ databases">
        <authorList>
            <person name="Fulton L."/>
            <person name="Clifton S."/>
            <person name="Fulton B."/>
            <person name="Xu J."/>
            <person name="Minx P."/>
            <person name="Pepin K.H."/>
            <person name="Johnson M."/>
            <person name="Thiruvilangam P."/>
            <person name="Bhonagiri V."/>
            <person name="Nash W.E."/>
            <person name="Mardis E.R."/>
            <person name="Wilson R.K."/>
        </authorList>
    </citation>
    <scope>NUCLEOTIDE SEQUENCE [LARGE SCALE GENOMIC DNA]</scope>
    <source>
        <strain evidence="1 2">DSM 17136</strain>
    </source>
</reference>
<dbReference type="GO" id="GO:0003755">
    <property type="term" value="F:peptidyl-prolyl cis-trans isomerase activity"/>
    <property type="evidence" value="ECO:0007669"/>
    <property type="project" value="InterPro"/>
</dbReference>
<dbReference type="Proteomes" id="UP000003146">
    <property type="component" value="Unassembled WGS sequence"/>
</dbReference>
<dbReference type="InterPro" id="IPR032252">
    <property type="entry name" value="DUF4827"/>
</dbReference>